<name>A0A0F8ZN47_9ZZZZ</name>
<gene>
    <name evidence="1" type="ORF">LCGC14_2674420</name>
</gene>
<reference evidence="1" key="1">
    <citation type="journal article" date="2015" name="Nature">
        <title>Complex archaea that bridge the gap between prokaryotes and eukaryotes.</title>
        <authorList>
            <person name="Spang A."/>
            <person name="Saw J.H."/>
            <person name="Jorgensen S.L."/>
            <person name="Zaremba-Niedzwiedzka K."/>
            <person name="Martijn J."/>
            <person name="Lind A.E."/>
            <person name="van Eijk R."/>
            <person name="Schleper C."/>
            <person name="Guy L."/>
            <person name="Ettema T.J."/>
        </authorList>
    </citation>
    <scope>NUCLEOTIDE SEQUENCE</scope>
</reference>
<dbReference type="AlphaFoldDB" id="A0A0F8ZN47"/>
<organism evidence="1">
    <name type="scientific">marine sediment metagenome</name>
    <dbReference type="NCBI Taxonomy" id="412755"/>
    <lineage>
        <taxon>unclassified sequences</taxon>
        <taxon>metagenomes</taxon>
        <taxon>ecological metagenomes</taxon>
    </lineage>
</organism>
<comment type="caution">
    <text evidence="1">The sequence shown here is derived from an EMBL/GenBank/DDBJ whole genome shotgun (WGS) entry which is preliminary data.</text>
</comment>
<dbReference type="EMBL" id="LAZR01046979">
    <property type="protein sequence ID" value="KKK95278.1"/>
    <property type="molecule type" value="Genomic_DNA"/>
</dbReference>
<sequence length="85" mass="9092">MNLGLIAATVGLVATTELPADMLDPVARLGATGVLGFLVVWHTTRTQPAKDKLLADKDKIFSESIDKLSTAINELRVNCAAKQKD</sequence>
<evidence type="ECO:0008006" key="2">
    <source>
        <dbReference type="Google" id="ProtNLM"/>
    </source>
</evidence>
<evidence type="ECO:0000313" key="1">
    <source>
        <dbReference type="EMBL" id="KKK95278.1"/>
    </source>
</evidence>
<proteinExistence type="predicted"/>
<protein>
    <recommendedName>
        <fullName evidence="2">Holin</fullName>
    </recommendedName>
</protein>
<accession>A0A0F8ZN47</accession>